<evidence type="ECO:0000259" key="3">
    <source>
        <dbReference type="Pfam" id="PF00589"/>
    </source>
</evidence>
<dbReference type="InterPro" id="IPR013762">
    <property type="entry name" value="Integrase-like_cat_sf"/>
</dbReference>
<reference evidence="4 5" key="1">
    <citation type="submission" date="2021-02" db="EMBL/GenBank/DDBJ databases">
        <authorList>
            <person name="Han P."/>
        </authorList>
    </citation>
    <scope>NUCLEOTIDE SEQUENCE [LARGE SCALE GENOMIC DNA]</scope>
    <source>
        <strain evidence="4">Candidatus Nitrospira sp. ZN2</strain>
    </source>
</reference>
<dbReference type="RefSeq" id="WP_213043476.1">
    <property type="nucleotide sequence ID" value="NZ_CAJNBJ010000017.1"/>
</dbReference>
<dbReference type="InterPro" id="IPR002104">
    <property type="entry name" value="Integrase_catalytic"/>
</dbReference>
<feature type="domain" description="Tyr recombinase" evidence="3">
    <location>
        <begin position="198"/>
        <end position="351"/>
    </location>
</feature>
<dbReference type="Gene3D" id="1.10.443.10">
    <property type="entry name" value="Intergrase catalytic core"/>
    <property type="match status" value="1"/>
</dbReference>
<dbReference type="PANTHER" id="PTHR30349:SF64">
    <property type="entry name" value="PROPHAGE INTEGRASE INTD-RELATED"/>
    <property type="match status" value="1"/>
</dbReference>
<gene>
    <name evidence="4" type="ORF">NSPZN2_40692</name>
</gene>
<feature type="region of interest" description="Disordered" evidence="2">
    <location>
        <begin position="369"/>
        <end position="421"/>
    </location>
</feature>
<dbReference type="Proteomes" id="UP000675880">
    <property type="component" value="Unassembled WGS sequence"/>
</dbReference>
<dbReference type="Pfam" id="PF00589">
    <property type="entry name" value="Phage_integrase"/>
    <property type="match status" value="1"/>
</dbReference>
<dbReference type="InterPro" id="IPR050090">
    <property type="entry name" value="Tyrosine_recombinase_XerCD"/>
</dbReference>
<dbReference type="InterPro" id="IPR011010">
    <property type="entry name" value="DNA_brk_join_enz"/>
</dbReference>
<proteinExistence type="predicted"/>
<name>A0ABN7M4U7_9BACT</name>
<feature type="compositionally biased region" description="Polar residues" evidence="2">
    <location>
        <begin position="404"/>
        <end position="421"/>
    </location>
</feature>
<evidence type="ECO:0000313" key="4">
    <source>
        <dbReference type="EMBL" id="CAE6779676.1"/>
    </source>
</evidence>
<keyword evidence="1" id="KW-0233">DNA recombination</keyword>
<sequence>MRHTKSKHVRGGQIENIGHKRQLITWNQGRRGRNIRLKVSGTRETAEKILQKIREEFYSQTHGIRIEKETTIADLVALVVDDYAANAHKDQRGAKYLHSFWSTFAPSRRADEIDADQLSVWAKEWRQGGLSPGRTNRRMSFLLRGYRIAHERGLVNDIPKWTDLKESPPRSGTRSWQEFIKVRGLLPAHVVVPVTIEYWLGTRSGETLTLEWTQVRFHHNKQLVEIRLKSIDTKTGEQRVAVLGGDLYTVLKSWHVFTQATYPHVKTVCYYKGKPMKSNKTAWQTACVRAGLGHWERPDGAEVGNRRYRGALIHDFRRTAVSNMEDAGIPRKVAMAISGHKTDSVYRRYHIVRKADLVEAGRKLLAHHTEEHGSQAAPEFSPEKVFTKCSPTSQMTPKHPGSGRTRQTPSKQRNAASIASK</sequence>
<dbReference type="PANTHER" id="PTHR30349">
    <property type="entry name" value="PHAGE INTEGRASE-RELATED"/>
    <property type="match status" value="1"/>
</dbReference>
<evidence type="ECO:0000256" key="2">
    <source>
        <dbReference type="SAM" id="MobiDB-lite"/>
    </source>
</evidence>
<evidence type="ECO:0000256" key="1">
    <source>
        <dbReference type="ARBA" id="ARBA00023172"/>
    </source>
</evidence>
<protein>
    <submittedName>
        <fullName evidence="4">Phage_integrase domain-containing protein</fullName>
    </submittedName>
</protein>
<organism evidence="4 5">
    <name type="scientific">Nitrospira defluvii</name>
    <dbReference type="NCBI Taxonomy" id="330214"/>
    <lineage>
        <taxon>Bacteria</taxon>
        <taxon>Pseudomonadati</taxon>
        <taxon>Nitrospirota</taxon>
        <taxon>Nitrospiria</taxon>
        <taxon>Nitrospirales</taxon>
        <taxon>Nitrospiraceae</taxon>
        <taxon>Nitrospira</taxon>
    </lineage>
</organism>
<accession>A0ABN7M4U7</accession>
<evidence type="ECO:0000313" key="5">
    <source>
        <dbReference type="Proteomes" id="UP000675880"/>
    </source>
</evidence>
<comment type="caution">
    <text evidence="4">The sequence shown here is derived from an EMBL/GenBank/DDBJ whole genome shotgun (WGS) entry which is preliminary data.</text>
</comment>
<dbReference type="EMBL" id="CAJNBJ010000017">
    <property type="protein sequence ID" value="CAE6779676.1"/>
    <property type="molecule type" value="Genomic_DNA"/>
</dbReference>
<dbReference type="SUPFAM" id="SSF56349">
    <property type="entry name" value="DNA breaking-rejoining enzymes"/>
    <property type="match status" value="1"/>
</dbReference>
<keyword evidence="5" id="KW-1185">Reference proteome</keyword>